<reference evidence="3" key="1">
    <citation type="submission" date="2021-05" db="EMBL/GenBank/DDBJ databases">
        <authorList>
            <person name="Alioto T."/>
            <person name="Alioto T."/>
            <person name="Gomez Garrido J."/>
        </authorList>
    </citation>
    <scope>NUCLEOTIDE SEQUENCE</scope>
</reference>
<sequence>MSSFSVKFSINPNSYSLFLSVFLFIFSPPLLFSPLLPFFLLFYSSLSFSFPLIVLLNKTKSQTQRQHVAGEQGRDKEGKENTMKWRMVMKGETEGKRNRRWCGGRGKEGSRRELERAKVNNVVT</sequence>
<name>A0A8D8ZG75_9HEMI</name>
<evidence type="ECO:0000256" key="1">
    <source>
        <dbReference type="SAM" id="MobiDB-lite"/>
    </source>
</evidence>
<organism evidence="3">
    <name type="scientific">Cacopsylla melanoneura</name>
    <dbReference type="NCBI Taxonomy" id="428564"/>
    <lineage>
        <taxon>Eukaryota</taxon>
        <taxon>Metazoa</taxon>
        <taxon>Ecdysozoa</taxon>
        <taxon>Arthropoda</taxon>
        <taxon>Hexapoda</taxon>
        <taxon>Insecta</taxon>
        <taxon>Pterygota</taxon>
        <taxon>Neoptera</taxon>
        <taxon>Paraneoptera</taxon>
        <taxon>Hemiptera</taxon>
        <taxon>Sternorrhyncha</taxon>
        <taxon>Psylloidea</taxon>
        <taxon>Psyllidae</taxon>
        <taxon>Psyllinae</taxon>
        <taxon>Cacopsylla</taxon>
    </lineage>
</organism>
<feature type="compositionally biased region" description="Basic and acidic residues" evidence="1">
    <location>
        <begin position="105"/>
        <end position="118"/>
    </location>
</feature>
<evidence type="ECO:0008006" key="4">
    <source>
        <dbReference type="Google" id="ProtNLM"/>
    </source>
</evidence>
<keyword evidence="2" id="KW-0472">Membrane</keyword>
<accession>A0A8D8ZG75</accession>
<protein>
    <recommendedName>
        <fullName evidence="4">Transmembrane protein</fullName>
    </recommendedName>
</protein>
<feature type="region of interest" description="Disordered" evidence="1">
    <location>
        <begin position="92"/>
        <end position="124"/>
    </location>
</feature>
<keyword evidence="2" id="KW-0812">Transmembrane</keyword>
<feature type="transmembrane region" description="Helical" evidence="2">
    <location>
        <begin position="38"/>
        <end position="56"/>
    </location>
</feature>
<feature type="region of interest" description="Disordered" evidence="1">
    <location>
        <begin position="63"/>
        <end position="82"/>
    </location>
</feature>
<feature type="compositionally biased region" description="Basic and acidic residues" evidence="1">
    <location>
        <begin position="72"/>
        <end position="82"/>
    </location>
</feature>
<dbReference type="EMBL" id="HBUF01494366">
    <property type="protein sequence ID" value="CAG6745417.1"/>
    <property type="molecule type" value="Transcribed_RNA"/>
</dbReference>
<keyword evidence="2" id="KW-1133">Transmembrane helix</keyword>
<evidence type="ECO:0000256" key="2">
    <source>
        <dbReference type="SAM" id="Phobius"/>
    </source>
</evidence>
<proteinExistence type="predicted"/>
<evidence type="ECO:0000313" key="3">
    <source>
        <dbReference type="EMBL" id="CAG6745417.1"/>
    </source>
</evidence>
<feature type="transmembrane region" description="Helical" evidence="2">
    <location>
        <begin position="12"/>
        <end position="32"/>
    </location>
</feature>
<dbReference type="AlphaFoldDB" id="A0A8D8ZG75"/>